<sequence length="970" mass="107080">MADRARCDLPYGHFGRGIYSSEDHAWHFERTLTVPSTTQLLGESKVLSQPSNVPLDAHRGGPPSKRHREQIKSIAGVDPRFQPASGIIAPLLRVSEAVQDAVHCYDPLRGCLIASGDIQSFSRNRSVPVVAYVTGGSGCDLSISQVQKQKRGWDDNRRSWLEVPTLQGEQANWSSHGGPIHQVRFASNARSGPGLLAARQLTRTTIIRAVQVKRPSEEVHGASIIPASLFNVSMEQTGGNSHIDVSFNPWFSQQVALIDVAGMWTVLEFSTRNMAHVSRTWSSMAQKSAGERRSSIHDGWARIAWVLNTESLAVCTRQSLTLFNIVNDSPTLIEEVELGLYGPVPWILDFLVFPNREDHFCVLTSTHVLVYKVADSTTLKKITASMRFRIRHYKNPEDLSLRLTTWKEDEEGGTGILVYSTLPGLTSTYRLNLSEPYHSVNTDYIDFQSLWAPNGANKPGSGVSIDIRRFDMAHKPTMNVWERPFKAARFSSALLVSEDLGACQTLLCTGNDEAIPPLIWEAKLPISSFKLSHRHFVAEDLSPEFDDPAQRRIEPSARRSRYMKIPDSLGGRTIDLEQVTNLLQSPVRGTETLEDVLALIKSELARSDLDSITPMRTLYSFAETELEIGNTDDCSEALDQLSQPLEDQMMALPGQPLDMGEKSQRLMLASIEVPSSLGLEHLRLDASLSSVYDRTLAAWITPLSENIPGRVRIARAKLCGVVAAQLLLASRSLQIQDPPDSQPSQEQTQTQTQSQDPYHGGMPSSSQLFHGHGSFALSQLNSSQTFPSSALPTPSQTPSITTASSHPSAYAAPELHRLSKYTAFSQTAPPALPRSLNNVLSHWKVGEDIKNYDWMSTSRTLAQQDEEADDDMTEADRRRAQRRAEKHMRRQRREAAASQAQLIASSQAPEIYSASQPTMSRVESQPSGMLASSQFTGRGPGTAATSQVEAGRFGGKLAATAGKKRRRQGF</sequence>
<dbReference type="Pfam" id="PF20640">
    <property type="entry name" value="Rrn6_HB"/>
    <property type="match status" value="1"/>
</dbReference>
<dbReference type="Proteomes" id="UP000225277">
    <property type="component" value="Unassembled WGS sequence"/>
</dbReference>
<name>A0A2D3V9K3_9PEZI</name>
<feature type="domain" description="RRN6 beta-propeller" evidence="2">
    <location>
        <begin position="106"/>
        <end position="435"/>
    </location>
</feature>
<dbReference type="InterPro" id="IPR048536">
    <property type="entry name" value="Rrn6_K-rich"/>
</dbReference>
<feature type="compositionally biased region" description="Polar residues" evidence="1">
    <location>
        <begin position="913"/>
        <end position="936"/>
    </location>
</feature>
<dbReference type="GO" id="GO:0070860">
    <property type="term" value="C:RNA polymerase I core factor complex"/>
    <property type="evidence" value="ECO:0007669"/>
    <property type="project" value="TreeGrafter"/>
</dbReference>
<feature type="compositionally biased region" description="Basic residues" evidence="1">
    <location>
        <begin position="879"/>
        <end position="892"/>
    </location>
</feature>
<evidence type="ECO:0000259" key="4">
    <source>
        <dbReference type="Pfam" id="PF20640"/>
    </source>
</evidence>
<feature type="domain" description="RRN6 K-rich C-terminal" evidence="3">
    <location>
        <begin position="837"/>
        <end position="970"/>
    </location>
</feature>
<evidence type="ECO:0000256" key="1">
    <source>
        <dbReference type="SAM" id="MobiDB-lite"/>
    </source>
</evidence>
<dbReference type="RefSeq" id="XP_023623986.1">
    <property type="nucleotide sequence ID" value="XM_023768218.1"/>
</dbReference>
<dbReference type="GeneID" id="35598136"/>
<dbReference type="STRING" id="112498.A0A2D3V9K3"/>
<evidence type="ECO:0000259" key="2">
    <source>
        <dbReference type="Pfam" id="PF10214"/>
    </source>
</evidence>
<feature type="region of interest" description="Disordered" evidence="1">
    <location>
        <begin position="863"/>
        <end position="970"/>
    </location>
</feature>
<feature type="region of interest" description="Disordered" evidence="1">
    <location>
        <begin position="735"/>
        <end position="765"/>
    </location>
</feature>
<dbReference type="OrthoDB" id="4090074at2759"/>
<dbReference type="GO" id="GO:0001163">
    <property type="term" value="F:RNA polymerase I transcription regulatory region sequence-specific DNA binding"/>
    <property type="evidence" value="ECO:0007669"/>
    <property type="project" value="TreeGrafter"/>
</dbReference>
<feature type="compositionally biased region" description="Low complexity" evidence="1">
    <location>
        <begin position="896"/>
        <end position="908"/>
    </location>
</feature>
<proteinExistence type="predicted"/>
<evidence type="ECO:0000259" key="3">
    <source>
        <dbReference type="Pfam" id="PF20639"/>
    </source>
</evidence>
<feature type="domain" description="RRN6 helical bundle" evidence="4">
    <location>
        <begin position="548"/>
        <end position="730"/>
    </location>
</feature>
<dbReference type="Pfam" id="PF20639">
    <property type="entry name" value="Rrn6_K-rich"/>
    <property type="match status" value="1"/>
</dbReference>
<reference evidence="5 6" key="1">
    <citation type="submission" date="2016-03" db="EMBL/GenBank/DDBJ databases">
        <authorList>
            <person name="Ploux O."/>
        </authorList>
    </citation>
    <scope>NUCLEOTIDE SEQUENCE [LARGE SCALE GENOMIC DNA]</scope>
    <source>
        <strain evidence="5 6">URUG2</strain>
    </source>
</reference>
<dbReference type="PANTHER" id="PTHR28221:SF2">
    <property type="entry name" value="RNA POLYMERASE I-SPECIFIC TRANSCRIPTION INITIATION FACTOR RRN6"/>
    <property type="match status" value="1"/>
</dbReference>
<gene>
    <name evidence="5" type="ORF">RCC_02925</name>
</gene>
<organism evidence="5 6">
    <name type="scientific">Ramularia collo-cygni</name>
    <dbReference type="NCBI Taxonomy" id="112498"/>
    <lineage>
        <taxon>Eukaryota</taxon>
        <taxon>Fungi</taxon>
        <taxon>Dikarya</taxon>
        <taxon>Ascomycota</taxon>
        <taxon>Pezizomycotina</taxon>
        <taxon>Dothideomycetes</taxon>
        <taxon>Dothideomycetidae</taxon>
        <taxon>Mycosphaerellales</taxon>
        <taxon>Mycosphaerellaceae</taxon>
        <taxon>Ramularia</taxon>
    </lineage>
</organism>
<dbReference type="InterPro" id="IPR048535">
    <property type="entry name" value="RRN6_beta-prop"/>
</dbReference>
<evidence type="ECO:0000313" key="6">
    <source>
        <dbReference type="Proteomes" id="UP000225277"/>
    </source>
</evidence>
<dbReference type="EMBL" id="FJUY01000003">
    <property type="protein sequence ID" value="CZT17093.1"/>
    <property type="molecule type" value="Genomic_DNA"/>
</dbReference>
<feature type="compositionally biased region" description="Low complexity" evidence="1">
    <location>
        <begin position="735"/>
        <end position="756"/>
    </location>
</feature>
<dbReference type="InterPro" id="IPR048537">
    <property type="entry name" value="RRN6_HB"/>
</dbReference>
<dbReference type="PANTHER" id="PTHR28221">
    <property type="entry name" value="RNA POLYMERASE I-SPECIFIC TRANSCRIPTION INITIATION FACTOR RRN6"/>
    <property type="match status" value="1"/>
</dbReference>
<feature type="compositionally biased region" description="Acidic residues" evidence="1">
    <location>
        <begin position="864"/>
        <end position="873"/>
    </location>
</feature>
<feature type="region of interest" description="Disordered" evidence="1">
    <location>
        <begin position="784"/>
        <end position="807"/>
    </location>
</feature>
<keyword evidence="6" id="KW-1185">Reference proteome</keyword>
<protein>
    <recommendedName>
        <fullName evidence="7">RNA polymerase I-specific transcription initiation factor RRN6-like protein</fullName>
    </recommendedName>
</protein>
<dbReference type="GO" id="GO:0001179">
    <property type="term" value="F:RNA polymerase I general transcription initiation factor binding"/>
    <property type="evidence" value="ECO:0007669"/>
    <property type="project" value="TreeGrafter"/>
</dbReference>
<accession>A0A2D3V9K3</accession>
<evidence type="ECO:0008006" key="7">
    <source>
        <dbReference type="Google" id="ProtNLM"/>
    </source>
</evidence>
<dbReference type="GO" id="GO:0042790">
    <property type="term" value="P:nucleolar large rRNA transcription by RNA polymerase I"/>
    <property type="evidence" value="ECO:0007669"/>
    <property type="project" value="TreeGrafter"/>
</dbReference>
<dbReference type="InterPro" id="IPR019350">
    <property type="entry name" value="RNA_pol_I-sp_TIF_RRN6-like"/>
</dbReference>
<dbReference type="AlphaFoldDB" id="A0A2D3V9K3"/>
<dbReference type="Pfam" id="PF10214">
    <property type="entry name" value="Rrn6_beta-prop"/>
    <property type="match status" value="1"/>
</dbReference>
<evidence type="ECO:0000313" key="5">
    <source>
        <dbReference type="EMBL" id="CZT17093.1"/>
    </source>
</evidence>